<evidence type="ECO:0000313" key="3">
    <source>
        <dbReference type="Proteomes" id="UP000000851"/>
    </source>
</evidence>
<dbReference type="AlphaFoldDB" id="C7Q946"/>
<accession>C7Q946</accession>
<sequence precursor="true">MTTDSRLRTATAAGAALIALATALQFWPMPFLVALVLGILAVRRRARIAVLCATTAAAVGWSLPLIWRAVAGDPVLGTARVTAGLAGLPATGWLAILVTILVAVLQALAAVWVTRTFSALRATRTSPSPSPSP</sequence>
<dbReference type="InParanoid" id="C7Q946"/>
<dbReference type="KEGG" id="cai:Caci_3460"/>
<evidence type="ECO:0000313" key="2">
    <source>
        <dbReference type="EMBL" id="ACU72366.1"/>
    </source>
</evidence>
<evidence type="ECO:0000256" key="1">
    <source>
        <dbReference type="SAM" id="Phobius"/>
    </source>
</evidence>
<keyword evidence="3" id="KW-1185">Reference proteome</keyword>
<keyword evidence="1" id="KW-1133">Transmembrane helix</keyword>
<proteinExistence type="predicted"/>
<feature type="transmembrane region" description="Helical" evidence="1">
    <location>
        <begin position="90"/>
        <end position="114"/>
    </location>
</feature>
<gene>
    <name evidence="2" type="ordered locus">Caci_3460</name>
</gene>
<dbReference type="RefSeq" id="WP_012787659.1">
    <property type="nucleotide sequence ID" value="NC_013131.1"/>
</dbReference>
<dbReference type="HOGENOM" id="CLU_1902905_0_0_11"/>
<dbReference type="Proteomes" id="UP000000851">
    <property type="component" value="Chromosome"/>
</dbReference>
<keyword evidence="1" id="KW-0812">Transmembrane</keyword>
<feature type="transmembrane region" description="Helical" evidence="1">
    <location>
        <begin position="12"/>
        <end position="41"/>
    </location>
</feature>
<keyword evidence="1" id="KW-0472">Membrane</keyword>
<evidence type="ECO:0008006" key="4">
    <source>
        <dbReference type="Google" id="ProtNLM"/>
    </source>
</evidence>
<organism evidence="2 3">
    <name type="scientific">Catenulispora acidiphila (strain DSM 44928 / JCM 14897 / NBRC 102108 / NRRL B-24433 / ID139908)</name>
    <dbReference type="NCBI Taxonomy" id="479433"/>
    <lineage>
        <taxon>Bacteria</taxon>
        <taxon>Bacillati</taxon>
        <taxon>Actinomycetota</taxon>
        <taxon>Actinomycetes</taxon>
        <taxon>Catenulisporales</taxon>
        <taxon>Catenulisporaceae</taxon>
        <taxon>Catenulispora</taxon>
    </lineage>
</organism>
<reference evidence="2 3" key="1">
    <citation type="journal article" date="2009" name="Stand. Genomic Sci.">
        <title>Complete genome sequence of Catenulispora acidiphila type strain (ID 139908).</title>
        <authorList>
            <person name="Copeland A."/>
            <person name="Lapidus A."/>
            <person name="Glavina Del Rio T."/>
            <person name="Nolan M."/>
            <person name="Lucas S."/>
            <person name="Chen F."/>
            <person name="Tice H."/>
            <person name="Cheng J.F."/>
            <person name="Bruce D."/>
            <person name="Goodwin L."/>
            <person name="Pitluck S."/>
            <person name="Mikhailova N."/>
            <person name="Pati A."/>
            <person name="Ivanova N."/>
            <person name="Mavromatis K."/>
            <person name="Chen A."/>
            <person name="Palaniappan K."/>
            <person name="Chain P."/>
            <person name="Land M."/>
            <person name="Hauser L."/>
            <person name="Chang Y.J."/>
            <person name="Jeffries C.D."/>
            <person name="Chertkov O."/>
            <person name="Brettin T."/>
            <person name="Detter J.C."/>
            <person name="Han C."/>
            <person name="Ali Z."/>
            <person name="Tindall B.J."/>
            <person name="Goker M."/>
            <person name="Bristow J."/>
            <person name="Eisen J.A."/>
            <person name="Markowitz V."/>
            <person name="Hugenholtz P."/>
            <person name="Kyrpides N.C."/>
            <person name="Klenk H.P."/>
        </authorList>
    </citation>
    <scope>NUCLEOTIDE SEQUENCE [LARGE SCALE GENOMIC DNA]</scope>
    <source>
        <strain evidence="3">DSM 44928 / JCM 14897 / NBRC 102108 / NRRL B-24433 / ID139908</strain>
    </source>
</reference>
<protein>
    <recommendedName>
        <fullName evidence="4">Apolipoprotein N-acyltransferase</fullName>
    </recommendedName>
</protein>
<dbReference type="EMBL" id="CP001700">
    <property type="protein sequence ID" value="ACU72366.1"/>
    <property type="molecule type" value="Genomic_DNA"/>
</dbReference>
<name>C7Q946_CATAD</name>
<feature type="transmembrane region" description="Helical" evidence="1">
    <location>
        <begin position="48"/>
        <end position="70"/>
    </location>
</feature>
<dbReference type="eggNOG" id="ENOG502ZTTU">
    <property type="taxonomic scope" value="Bacteria"/>
</dbReference>